<dbReference type="Gene3D" id="3.60.15.10">
    <property type="entry name" value="Ribonuclease Z/Hydroxyacylglutathione hydrolase-like"/>
    <property type="match status" value="1"/>
</dbReference>
<feature type="transmembrane region" description="Helical" evidence="6">
    <location>
        <begin position="265"/>
        <end position="284"/>
    </location>
</feature>
<protein>
    <submittedName>
        <fullName evidence="8">Competence protein ComEC</fullName>
    </submittedName>
</protein>
<dbReference type="InterPro" id="IPR052159">
    <property type="entry name" value="Competence_DNA_uptake"/>
</dbReference>
<dbReference type="NCBIfam" id="TIGR00360">
    <property type="entry name" value="ComEC_N-term"/>
    <property type="match status" value="1"/>
</dbReference>
<feature type="transmembrane region" description="Helical" evidence="6">
    <location>
        <begin position="393"/>
        <end position="415"/>
    </location>
</feature>
<feature type="transmembrane region" description="Helical" evidence="6">
    <location>
        <begin position="492"/>
        <end position="510"/>
    </location>
</feature>
<dbReference type="InterPro" id="IPR004477">
    <property type="entry name" value="ComEC_N"/>
</dbReference>
<organism evidence="8 9">
    <name type="scientific">Branchiibius hedensis</name>
    <dbReference type="NCBI Taxonomy" id="672460"/>
    <lineage>
        <taxon>Bacteria</taxon>
        <taxon>Bacillati</taxon>
        <taxon>Actinomycetota</taxon>
        <taxon>Actinomycetes</taxon>
        <taxon>Micrococcales</taxon>
        <taxon>Dermacoccaceae</taxon>
        <taxon>Branchiibius</taxon>
    </lineage>
</organism>
<dbReference type="Proteomes" id="UP000250028">
    <property type="component" value="Unassembled WGS sequence"/>
</dbReference>
<proteinExistence type="predicted"/>
<dbReference type="RefSeq" id="WP_109684199.1">
    <property type="nucleotide sequence ID" value="NZ_QGDN01000001.1"/>
</dbReference>
<evidence type="ECO:0000256" key="2">
    <source>
        <dbReference type="ARBA" id="ARBA00022475"/>
    </source>
</evidence>
<keyword evidence="4 6" id="KW-1133">Transmembrane helix</keyword>
<dbReference type="SUPFAM" id="SSF56281">
    <property type="entry name" value="Metallo-hydrolase/oxidoreductase"/>
    <property type="match status" value="1"/>
</dbReference>
<dbReference type="AlphaFoldDB" id="A0A2Y8ZNG6"/>
<evidence type="ECO:0000256" key="1">
    <source>
        <dbReference type="ARBA" id="ARBA00004651"/>
    </source>
</evidence>
<evidence type="ECO:0000313" key="9">
    <source>
        <dbReference type="Proteomes" id="UP000250028"/>
    </source>
</evidence>
<keyword evidence="3 6" id="KW-0812">Transmembrane</keyword>
<comment type="subcellular location">
    <subcellularLocation>
        <location evidence="1">Cell membrane</location>
        <topology evidence="1">Multi-pass membrane protein</topology>
    </subcellularLocation>
</comment>
<sequence length="804" mass="83254">MSRQAEHRQTSHDLRLLLAAGVGWVSVLVALRLPSLGVVALAGGGVLAVAIGAWRVRCGGREEVMTRESRASVVRRWQALMLVGSVVTCLVFVTGCQRITRSAGPIPAAAQSHRVVSVDGVVQSDPRPIAGAAGRTLLLVRVECTQVTLDGRRSEVRSPVLVFADDRWSGVTWHETLRFRMRLKPPDSTADDVVALGSASGAPQVLARPGPLTQAVEQLRSDLREVTARLPGDAAGLVPAMVIGDTSRISPQLSADMRATGMTHLNAVSGSNVVFVMMAITWVAGWLRVRARCRMPCVLLGLGLFVLLCRPEPSVLRAGVMGAIAGLAMTWSGRRAGPAALGAAVVVLLVFDPWLAGSFGFALSVLATAGLIFFARPWGAALADRLPARLHPVADAVAIPLAAQAVCGPVIVLLQSSVSIVGVPANLLAAPLVAPTTLAGVATVVCAPFGSVAAWLPAHAAAIPAEAIAWIAHTFARVPGGSLPWPAGAPGALLLAALTLAALLSGPWVIERCRRHPGAPAAAVVVVLALLVPVPGSNDVPPQWVYVACDVGQGDGGVINLGDGRAVVIDTGPDPDAIDGCLRRLAVSRVETVVLTHFHADHVDGLAGVLRGRAVREIVTTPVDTAGGAGTEEEPSREPQVRSVAAAAGVAIRTVRTGDVLTWAPDVVASVLWPARTIDAGSVQNNASVTLDLRAHGLRLLMTGDLEREADTAVLGELSAEGQPQFDVLKVAHHGSRNQLPALVDAVRPSVSVISVGAGNDYGHPAPATLDLLRSVGSAVFRTDLGGDVIVSGTSGAVQVRTSR</sequence>
<dbReference type="SMART" id="SM00849">
    <property type="entry name" value="Lactamase_B"/>
    <property type="match status" value="1"/>
</dbReference>
<dbReference type="Pfam" id="PF00753">
    <property type="entry name" value="Lactamase_B"/>
    <property type="match status" value="1"/>
</dbReference>
<accession>A0A2Y8ZNG6</accession>
<gene>
    <name evidence="8" type="ORF">SAMN04489750_0788</name>
</gene>
<dbReference type="InterPro" id="IPR035681">
    <property type="entry name" value="ComA-like_MBL"/>
</dbReference>
<evidence type="ECO:0000256" key="3">
    <source>
        <dbReference type="ARBA" id="ARBA00022692"/>
    </source>
</evidence>
<dbReference type="EMBL" id="UESZ01000001">
    <property type="protein sequence ID" value="SSA33505.1"/>
    <property type="molecule type" value="Genomic_DNA"/>
</dbReference>
<evidence type="ECO:0000313" key="8">
    <source>
        <dbReference type="EMBL" id="SSA33505.1"/>
    </source>
</evidence>
<feature type="domain" description="Metallo-beta-lactamase" evidence="7">
    <location>
        <begin position="553"/>
        <end position="751"/>
    </location>
</feature>
<feature type="transmembrane region" description="Helical" evidence="6">
    <location>
        <begin position="454"/>
        <end position="472"/>
    </location>
</feature>
<evidence type="ECO:0000256" key="5">
    <source>
        <dbReference type="ARBA" id="ARBA00023136"/>
    </source>
</evidence>
<feature type="transmembrane region" description="Helical" evidence="6">
    <location>
        <begin position="517"/>
        <end position="536"/>
    </location>
</feature>
<dbReference type="Pfam" id="PF03772">
    <property type="entry name" value="Competence"/>
    <property type="match status" value="1"/>
</dbReference>
<feature type="transmembrane region" description="Helical" evidence="6">
    <location>
        <begin position="12"/>
        <end position="31"/>
    </location>
</feature>
<dbReference type="OrthoDB" id="7177610at2"/>
<dbReference type="InterPro" id="IPR036866">
    <property type="entry name" value="RibonucZ/Hydroxyglut_hydro"/>
</dbReference>
<dbReference type="InterPro" id="IPR001279">
    <property type="entry name" value="Metallo-B-lactamas"/>
</dbReference>
<reference evidence="9" key="1">
    <citation type="submission" date="2016-10" db="EMBL/GenBank/DDBJ databases">
        <authorList>
            <person name="Varghese N."/>
            <person name="Submissions S."/>
        </authorList>
    </citation>
    <scope>NUCLEOTIDE SEQUENCE [LARGE SCALE GENOMIC DNA]</scope>
    <source>
        <strain evidence="9">DSM 22951</strain>
    </source>
</reference>
<name>A0A2Y8ZNG6_9MICO</name>
<feature type="transmembrane region" description="Helical" evidence="6">
    <location>
        <begin position="361"/>
        <end position="381"/>
    </location>
</feature>
<keyword evidence="9" id="KW-1185">Reference proteome</keyword>
<evidence type="ECO:0000256" key="4">
    <source>
        <dbReference type="ARBA" id="ARBA00022989"/>
    </source>
</evidence>
<feature type="transmembrane region" description="Helical" evidence="6">
    <location>
        <begin position="314"/>
        <end position="331"/>
    </location>
</feature>
<dbReference type="GO" id="GO:0005886">
    <property type="term" value="C:plasma membrane"/>
    <property type="evidence" value="ECO:0007669"/>
    <property type="project" value="UniProtKB-SubCell"/>
</dbReference>
<feature type="transmembrane region" description="Helical" evidence="6">
    <location>
        <begin position="427"/>
        <end position="447"/>
    </location>
</feature>
<dbReference type="PANTHER" id="PTHR30619:SF1">
    <property type="entry name" value="RECOMBINATION PROTEIN 2"/>
    <property type="match status" value="1"/>
</dbReference>
<evidence type="ECO:0000259" key="7">
    <source>
        <dbReference type="SMART" id="SM00849"/>
    </source>
</evidence>
<keyword evidence="5 6" id="KW-0472">Membrane</keyword>
<keyword evidence="2" id="KW-1003">Cell membrane</keyword>
<evidence type="ECO:0000256" key="6">
    <source>
        <dbReference type="SAM" id="Phobius"/>
    </source>
</evidence>
<dbReference type="CDD" id="cd07731">
    <property type="entry name" value="ComA-like_MBL-fold"/>
    <property type="match status" value="1"/>
</dbReference>
<dbReference type="PANTHER" id="PTHR30619">
    <property type="entry name" value="DNA INTERNALIZATION/COMPETENCE PROTEIN COMEC/REC2"/>
    <property type="match status" value="1"/>
</dbReference>
<feature type="transmembrane region" description="Helical" evidence="6">
    <location>
        <begin position="77"/>
        <end position="95"/>
    </location>
</feature>
<feature type="transmembrane region" description="Helical" evidence="6">
    <location>
        <begin position="37"/>
        <end position="56"/>
    </location>
</feature>